<evidence type="ECO:0000313" key="1">
    <source>
        <dbReference type="EMBL" id="KAI4372593.1"/>
    </source>
</evidence>
<dbReference type="Proteomes" id="UP001057402">
    <property type="component" value="Chromosome 4"/>
</dbReference>
<gene>
    <name evidence="1" type="ORF">MLD38_010805</name>
</gene>
<organism evidence="1 2">
    <name type="scientific">Melastoma candidum</name>
    <dbReference type="NCBI Taxonomy" id="119954"/>
    <lineage>
        <taxon>Eukaryota</taxon>
        <taxon>Viridiplantae</taxon>
        <taxon>Streptophyta</taxon>
        <taxon>Embryophyta</taxon>
        <taxon>Tracheophyta</taxon>
        <taxon>Spermatophyta</taxon>
        <taxon>Magnoliopsida</taxon>
        <taxon>eudicotyledons</taxon>
        <taxon>Gunneridae</taxon>
        <taxon>Pentapetalae</taxon>
        <taxon>rosids</taxon>
        <taxon>malvids</taxon>
        <taxon>Myrtales</taxon>
        <taxon>Melastomataceae</taxon>
        <taxon>Melastomatoideae</taxon>
        <taxon>Melastomateae</taxon>
        <taxon>Melastoma</taxon>
    </lineage>
</organism>
<evidence type="ECO:0000313" key="2">
    <source>
        <dbReference type="Proteomes" id="UP001057402"/>
    </source>
</evidence>
<keyword evidence="2" id="KW-1185">Reference proteome</keyword>
<name>A0ACB9R257_9MYRT</name>
<comment type="caution">
    <text evidence="1">The sequence shown here is derived from an EMBL/GenBank/DDBJ whole genome shotgun (WGS) entry which is preliminary data.</text>
</comment>
<dbReference type="EMBL" id="CM042883">
    <property type="protein sequence ID" value="KAI4372593.1"/>
    <property type="molecule type" value="Genomic_DNA"/>
</dbReference>
<protein>
    <submittedName>
        <fullName evidence="1">Uncharacterized protein</fullName>
    </submittedName>
</protein>
<sequence length="1200" mass="132868">MGDPQAVAGNVAMAIAAAFDWTSSPDSRNAAVSYLDSIKTGDVRVLAGASFLLVKKDWSSEIRLHAFKLLQHLVRLRWGELSPSEHRDFANAAVEMMTEIANSSEQWALKSQISALVAEIVRREGLTLWQELLPSLVTFSGKGPVQAELVALTLRWLPEDITVHNEDLEGDRRRLLLRGLTESLADILPLLYSLLDRHFAAAMHEAEKQQYETAKQHAATVTTTLSAVAAYAEWAPLPDLAKFGIIYGSGVLLSSPDFRLHACEFFKLVSSRKRPVDADAEFDSAMGNVFHIMMSVSRDFFYKSTTVGSLMDESDFEFAELICEIMVSLGSSNLQCISGDSTVLPLYLEQMLGFYLHHKFALHFQSLLFWSYLMRDLLSKSKVTVDSIRDSPAGSILSSSSGQIPKEKKTILDCINDDSCGKILEISFQRLLKKEKVSSGTMASLGNMELWSDDFEGRGDFSQYRHRMLELIKLVANYKPLTSGRKAAERVLLIINNPMQDISVMESMQLALEYVVLAVFDGVEVISGDYEAQLSLCSIFEGLLQQVLALKWTDPLLVELLGRYLDAFGPFLKLFPNAIGSVINKLFELLTSLPFTAKDPSTCSSRHARLHICSSFVRIAKAVDKSILPHMKGIADTMAYLQREGRILRGEHNILGEAFLVMGSSAGLQQHQEVLAWLLEPLSQQWVQTEWQNKYLLEPLGLVHLYAETSFMWSIFHTVTFFEKALKRSGYRKSNVNLESSPAGNVAPLHPMASHLSWMLPPLIKLLRAIHSLWSGPVFSVLPVEFKTSMTMSYAEKTALLGEGISKSIKGTPSFVDGSQTEICKEGSLEPNENGVRNWLKGVRDSGYNVLGLSMTIGDAFFKCLDAHSVAVALMENIHSMEFRHIRQLVHLVVLPLVKHCPLDSWGVWLENILQPLFIRSQQALGISWSSLLHEGRAKVPDATGMVDSSDLKVEVMEEKLLRDLTREICALLSVMASPVLNTGLPSLEQSGQASRVDVSSLKEVDTFAGTSMVSFLIKHKGLAVPALQMSLEAFTWTDGEAMTKVCAFYATVTQVAIFTNNAELQQFVSKDLFSSIIHGLTLESNVVISADLVSLCREIYVYLSDRDPGPQQVLLSLPGITLHDLIAFKEALTKTSSPKEQKQLMKSLLLSAAGNNLKALAAQKSVNFITNMSARPRTSVNAPSSRVEEEDTIGLAAIL</sequence>
<proteinExistence type="predicted"/>
<reference evidence="2" key="1">
    <citation type="journal article" date="2023" name="Front. Plant Sci.">
        <title>Chromosomal-level genome assembly of Melastoma candidum provides insights into trichome evolution.</title>
        <authorList>
            <person name="Zhong Y."/>
            <person name="Wu W."/>
            <person name="Sun C."/>
            <person name="Zou P."/>
            <person name="Liu Y."/>
            <person name="Dai S."/>
            <person name="Zhou R."/>
        </authorList>
    </citation>
    <scope>NUCLEOTIDE SEQUENCE [LARGE SCALE GENOMIC DNA]</scope>
</reference>
<accession>A0ACB9R257</accession>